<feature type="region of interest" description="Disordered" evidence="1">
    <location>
        <begin position="129"/>
        <end position="200"/>
    </location>
</feature>
<protein>
    <submittedName>
        <fullName evidence="2">Uncharacterized protein</fullName>
    </submittedName>
</protein>
<comment type="caution">
    <text evidence="2">The sequence shown here is derived from an EMBL/GenBank/DDBJ whole genome shotgun (WGS) entry which is preliminary data.</text>
</comment>
<evidence type="ECO:0000313" key="3">
    <source>
        <dbReference type="Proteomes" id="UP000827986"/>
    </source>
</evidence>
<name>A0A9D4ANU0_9SAUR</name>
<dbReference type="Proteomes" id="UP000827986">
    <property type="component" value="Unassembled WGS sequence"/>
</dbReference>
<sequence length="321" mass="34012">MEYRPRPDFQPHLASLPYRAGSQRMGILTVGGPQALGDRPCRARHHVAVCKQESLSFVELPNLQPPSQGDFSLVPCSSEGWGLLSSPSSPTDGWGSLQLSPEGWPPCHHSYPDFRPRLGWIPDSGVPLGGDAASGSSGTHPGAAGIAAPQGRQGAGKADSWPHGTTFEPRSLHSDSSLHDVVSGPMSPPRLPESQGRGSHGVEKEKLACEYCVPGRGWSHGGGWTGRAGRGGVGALPTLDAPSRVPRKLGVSERGRLAGHAREEAQSCRPEGNVYDLPLSPPARLLQHRGEACGVRRSQVPSCRWSQLPCRGVSANLQAES</sequence>
<dbReference type="EMBL" id="JAHDVG010000498">
    <property type="protein sequence ID" value="KAH1164878.1"/>
    <property type="molecule type" value="Genomic_DNA"/>
</dbReference>
<organism evidence="2 3">
    <name type="scientific">Mauremys mutica</name>
    <name type="common">yellowpond turtle</name>
    <dbReference type="NCBI Taxonomy" id="74926"/>
    <lineage>
        <taxon>Eukaryota</taxon>
        <taxon>Metazoa</taxon>
        <taxon>Chordata</taxon>
        <taxon>Craniata</taxon>
        <taxon>Vertebrata</taxon>
        <taxon>Euteleostomi</taxon>
        <taxon>Archelosauria</taxon>
        <taxon>Testudinata</taxon>
        <taxon>Testudines</taxon>
        <taxon>Cryptodira</taxon>
        <taxon>Durocryptodira</taxon>
        <taxon>Testudinoidea</taxon>
        <taxon>Geoemydidae</taxon>
        <taxon>Geoemydinae</taxon>
        <taxon>Mauremys</taxon>
    </lineage>
</organism>
<dbReference type="AlphaFoldDB" id="A0A9D4ANU0"/>
<keyword evidence="3" id="KW-1185">Reference proteome</keyword>
<proteinExistence type="predicted"/>
<evidence type="ECO:0000256" key="1">
    <source>
        <dbReference type="SAM" id="MobiDB-lite"/>
    </source>
</evidence>
<reference evidence="2" key="1">
    <citation type="submission" date="2021-09" db="EMBL/GenBank/DDBJ databases">
        <title>The genome of Mauremys mutica provides insights into the evolution of semi-aquatic lifestyle.</title>
        <authorList>
            <person name="Gong S."/>
            <person name="Gao Y."/>
        </authorList>
    </citation>
    <scope>NUCLEOTIDE SEQUENCE</scope>
    <source>
        <strain evidence="2">MM-2020</strain>
        <tissue evidence="2">Muscle</tissue>
    </source>
</reference>
<evidence type="ECO:0000313" key="2">
    <source>
        <dbReference type="EMBL" id="KAH1164878.1"/>
    </source>
</evidence>
<accession>A0A9D4ANU0</accession>
<gene>
    <name evidence="2" type="ORF">KIL84_008156</name>
</gene>